<proteinExistence type="predicted"/>
<gene>
    <name evidence="2" type="ORF">SAMN04488690_1633</name>
</gene>
<protein>
    <submittedName>
        <fullName evidence="2">Uncharacterized protein</fullName>
    </submittedName>
</protein>
<sequence>MVGGDVGAQVPWWAAGSVVALWLFREAWTALLARRKDRTETDANVDLLNGLIQRVKSLEESQAATTLKLTEEIKLRMTAQEEAHRLRLRIMSLEAAMRGVGAVIPPEDPVISA</sequence>
<evidence type="ECO:0000313" key="2">
    <source>
        <dbReference type="EMBL" id="SLM23926.1"/>
    </source>
</evidence>
<accession>A0A1W1GX41</accession>
<dbReference type="EMBL" id="FWEU01000002">
    <property type="protein sequence ID" value="SLM23926.1"/>
    <property type="molecule type" value="Genomic_DNA"/>
</dbReference>
<keyword evidence="1" id="KW-1133">Transmembrane helix</keyword>
<keyword evidence="1" id="KW-0472">Membrane</keyword>
<evidence type="ECO:0000256" key="1">
    <source>
        <dbReference type="SAM" id="Phobius"/>
    </source>
</evidence>
<reference evidence="3" key="1">
    <citation type="submission" date="2016-10" db="EMBL/GenBank/DDBJ databases">
        <authorList>
            <person name="Varghese N."/>
        </authorList>
    </citation>
    <scope>NUCLEOTIDE SEQUENCE [LARGE SCALE GENOMIC DNA]</scope>
    <source>
        <strain evidence="3">92MFCol6.1</strain>
    </source>
</reference>
<organism evidence="2 3">
    <name type="scientific">Stenotrophomonas indicatrix</name>
    <dbReference type="NCBI Taxonomy" id="2045451"/>
    <lineage>
        <taxon>Bacteria</taxon>
        <taxon>Pseudomonadati</taxon>
        <taxon>Pseudomonadota</taxon>
        <taxon>Gammaproteobacteria</taxon>
        <taxon>Lysobacterales</taxon>
        <taxon>Lysobacteraceae</taxon>
        <taxon>Stenotrophomonas</taxon>
    </lineage>
</organism>
<dbReference type="RefSeq" id="WP_080149252.1">
    <property type="nucleotide sequence ID" value="NZ_FWEU01000002.1"/>
</dbReference>
<evidence type="ECO:0000313" key="3">
    <source>
        <dbReference type="Proteomes" id="UP000191133"/>
    </source>
</evidence>
<dbReference type="AlphaFoldDB" id="A0A1W1GX41"/>
<feature type="transmembrane region" description="Helical" evidence="1">
    <location>
        <begin position="12"/>
        <end position="33"/>
    </location>
</feature>
<dbReference type="Proteomes" id="UP000191133">
    <property type="component" value="Unassembled WGS sequence"/>
</dbReference>
<keyword evidence="1" id="KW-0812">Transmembrane</keyword>
<name>A0A1W1GX41_9GAMM</name>